<feature type="domain" description="Chorismate-utilising enzyme C-terminal" evidence="6">
    <location>
        <begin position="133"/>
        <end position="389"/>
    </location>
</feature>
<keyword evidence="4 7" id="KW-0413">Isomerase</keyword>
<sequence>MSVQIPYLIHKENYTEMYIALAEEVFQCDRESGFIFTTPEYVLKGENKIKDVATQDCKSIAEALNIAKMQLNQALNDGHKEAILMGGIPFGHVNDLQLMLMDQSNIYQNVLYLHPDYKLPQLKGGDTRYVPSPEEFQQQVHAVIQDLKNTALNKVVLARSLELNFAENIDISQLFYNLAKYNQHGYNYAVATHASQNGWFVGASPEQLIAKQGRKIRSRPVAGTIPRIDDPQQDQLMAQQLLKSEKDHYEHALVIEMIGDILSPLCSSLTIPKIPTLISTKRLWHLASFIEGELKQDMHVLDLLEKLHPTPAICGQPTSLAREKISTVERFNRELFAGTMGWANAQGDGEWSVTVRCARVQAATARLFAGAGIVSSSNPNAERLETAAKFRTVLDGFGLSADQI</sequence>
<dbReference type="PANTHER" id="PTHR42839:SF2">
    <property type="entry name" value="ISOCHORISMATE SYNTHASE ENTC"/>
    <property type="match status" value="1"/>
</dbReference>
<evidence type="ECO:0000313" key="8">
    <source>
        <dbReference type="Proteomes" id="UP000502297"/>
    </source>
</evidence>
<dbReference type="KEGG" id="asha:G8E00_09275"/>
<dbReference type="EC" id="5.4.4.2" evidence="3"/>
<gene>
    <name evidence="7" type="ORF">G8E00_09275</name>
</gene>
<dbReference type="InterPro" id="IPR015890">
    <property type="entry name" value="Chorismate_C"/>
</dbReference>
<keyword evidence="8" id="KW-1185">Reference proteome</keyword>
<dbReference type="RefSeq" id="WP_166223959.1">
    <property type="nucleotide sequence ID" value="NZ_CP049801.1"/>
</dbReference>
<evidence type="ECO:0000256" key="1">
    <source>
        <dbReference type="ARBA" id="ARBA00000799"/>
    </source>
</evidence>
<organism evidence="7 8">
    <name type="scientific">Acinetobacter shaoyimingii</name>
    <dbReference type="NCBI Taxonomy" id="2715164"/>
    <lineage>
        <taxon>Bacteria</taxon>
        <taxon>Pseudomonadati</taxon>
        <taxon>Pseudomonadota</taxon>
        <taxon>Gammaproteobacteria</taxon>
        <taxon>Moraxellales</taxon>
        <taxon>Moraxellaceae</taxon>
        <taxon>Acinetobacter</taxon>
    </lineage>
</organism>
<evidence type="ECO:0000313" key="7">
    <source>
        <dbReference type="EMBL" id="QIO06133.1"/>
    </source>
</evidence>
<evidence type="ECO:0000256" key="4">
    <source>
        <dbReference type="ARBA" id="ARBA00023235"/>
    </source>
</evidence>
<evidence type="ECO:0000256" key="3">
    <source>
        <dbReference type="ARBA" id="ARBA00012824"/>
    </source>
</evidence>
<accession>A0A6G8RWN1</accession>
<dbReference type="Proteomes" id="UP000502297">
    <property type="component" value="Chromosome"/>
</dbReference>
<dbReference type="InterPro" id="IPR005801">
    <property type="entry name" value="ADC_synthase"/>
</dbReference>
<dbReference type="AlphaFoldDB" id="A0A6G8RWN1"/>
<proteinExistence type="inferred from homology"/>
<dbReference type="EMBL" id="CP049801">
    <property type="protein sequence ID" value="QIO06133.1"/>
    <property type="molecule type" value="Genomic_DNA"/>
</dbReference>
<evidence type="ECO:0000256" key="5">
    <source>
        <dbReference type="ARBA" id="ARBA00041564"/>
    </source>
</evidence>
<dbReference type="PANTHER" id="PTHR42839">
    <property type="entry name" value="ISOCHORISMATE SYNTHASE ENTC"/>
    <property type="match status" value="1"/>
</dbReference>
<evidence type="ECO:0000259" key="6">
    <source>
        <dbReference type="Pfam" id="PF00425"/>
    </source>
</evidence>
<evidence type="ECO:0000256" key="2">
    <source>
        <dbReference type="ARBA" id="ARBA00005297"/>
    </source>
</evidence>
<comment type="similarity">
    <text evidence="2">Belongs to the isochorismate synthase family.</text>
</comment>
<dbReference type="InterPro" id="IPR004561">
    <property type="entry name" value="IsoChor_synthase"/>
</dbReference>
<dbReference type="GO" id="GO:0009697">
    <property type="term" value="P:salicylic acid biosynthetic process"/>
    <property type="evidence" value="ECO:0007669"/>
    <property type="project" value="TreeGrafter"/>
</dbReference>
<reference evidence="7 8" key="1">
    <citation type="submission" date="2020-03" db="EMBL/GenBank/DDBJ databases">
        <authorList>
            <person name="Zhu W."/>
        </authorList>
    </citation>
    <scope>NUCLEOTIDE SEQUENCE [LARGE SCALE GENOMIC DNA]</scope>
    <source>
        <strain evidence="7 8">323-1</strain>
    </source>
</reference>
<dbReference type="SUPFAM" id="SSF56322">
    <property type="entry name" value="ADC synthase"/>
    <property type="match status" value="1"/>
</dbReference>
<dbReference type="Gene3D" id="3.60.120.10">
    <property type="entry name" value="Anthranilate synthase"/>
    <property type="match status" value="1"/>
</dbReference>
<protein>
    <recommendedName>
        <fullName evidence="3">isochorismate synthase</fullName>
        <ecNumber evidence="3">5.4.4.2</ecNumber>
    </recommendedName>
    <alternativeName>
        <fullName evidence="5">Isochorismate mutase</fullName>
    </alternativeName>
</protein>
<dbReference type="Pfam" id="PF00425">
    <property type="entry name" value="Chorismate_bind"/>
    <property type="match status" value="1"/>
</dbReference>
<dbReference type="GO" id="GO:0008909">
    <property type="term" value="F:isochorismate synthase activity"/>
    <property type="evidence" value="ECO:0007669"/>
    <property type="project" value="UniProtKB-EC"/>
</dbReference>
<comment type="catalytic activity">
    <reaction evidence="1">
        <text>chorismate = isochorismate</text>
        <dbReference type="Rhea" id="RHEA:18985"/>
        <dbReference type="ChEBI" id="CHEBI:29748"/>
        <dbReference type="ChEBI" id="CHEBI:29780"/>
        <dbReference type="EC" id="5.4.4.2"/>
    </reaction>
</comment>
<dbReference type="NCBIfam" id="TIGR00543">
    <property type="entry name" value="isochor_syn"/>
    <property type="match status" value="1"/>
</dbReference>
<name>A0A6G8RWN1_9GAMM</name>